<reference evidence="1" key="1">
    <citation type="journal article" date="2015" name="Nature">
        <title>Complex archaea that bridge the gap between prokaryotes and eukaryotes.</title>
        <authorList>
            <person name="Spang A."/>
            <person name="Saw J.H."/>
            <person name="Jorgensen S.L."/>
            <person name="Zaremba-Niedzwiedzka K."/>
            <person name="Martijn J."/>
            <person name="Lind A.E."/>
            <person name="van Eijk R."/>
            <person name="Schleper C."/>
            <person name="Guy L."/>
            <person name="Ettema T.J."/>
        </authorList>
    </citation>
    <scope>NUCLEOTIDE SEQUENCE</scope>
</reference>
<dbReference type="AlphaFoldDB" id="A0A0F9J722"/>
<sequence length="44" mass="4974">MGTAPVNPYLLNFGGPTFGWKGFNYWFDGDTLVGRLLHWLVVLC</sequence>
<protein>
    <submittedName>
        <fullName evidence="1">Uncharacterized protein</fullName>
    </submittedName>
</protein>
<proteinExistence type="predicted"/>
<name>A0A0F9J722_9ZZZZ</name>
<organism evidence="1">
    <name type="scientific">marine sediment metagenome</name>
    <dbReference type="NCBI Taxonomy" id="412755"/>
    <lineage>
        <taxon>unclassified sequences</taxon>
        <taxon>metagenomes</taxon>
        <taxon>ecological metagenomes</taxon>
    </lineage>
</organism>
<dbReference type="EMBL" id="LAZR01012168">
    <property type="protein sequence ID" value="KKM28224.1"/>
    <property type="molecule type" value="Genomic_DNA"/>
</dbReference>
<accession>A0A0F9J722</accession>
<gene>
    <name evidence="1" type="ORF">LCGC14_1566910</name>
</gene>
<comment type="caution">
    <text evidence="1">The sequence shown here is derived from an EMBL/GenBank/DDBJ whole genome shotgun (WGS) entry which is preliminary data.</text>
</comment>
<evidence type="ECO:0000313" key="1">
    <source>
        <dbReference type="EMBL" id="KKM28224.1"/>
    </source>
</evidence>